<evidence type="ECO:0000313" key="1">
    <source>
        <dbReference type="EMBL" id="GCD94672.1"/>
    </source>
</evidence>
<keyword evidence="2" id="KW-1185">Reference proteome</keyword>
<proteinExistence type="predicted"/>
<dbReference type="EMBL" id="BIFH01000016">
    <property type="protein sequence ID" value="GCD94672.1"/>
    <property type="molecule type" value="Genomic_DNA"/>
</dbReference>
<reference evidence="1 2" key="1">
    <citation type="submission" date="2018-12" db="EMBL/GenBank/DDBJ databases">
        <title>Draft genome sequence of Embleya hyalina NBRC 13850T.</title>
        <authorList>
            <person name="Komaki H."/>
            <person name="Hosoyama A."/>
            <person name="Kimura A."/>
            <person name="Ichikawa N."/>
            <person name="Tamura T."/>
        </authorList>
    </citation>
    <scope>NUCLEOTIDE SEQUENCE [LARGE SCALE GENOMIC DNA]</scope>
    <source>
        <strain evidence="1 2">NBRC 13850</strain>
    </source>
</reference>
<gene>
    <name evidence="1" type="ORF">EHYA_02341</name>
</gene>
<sequence>MALSIMPAVAFVPAATLRLLPAVLGRLGHEVNAAAPPWTRRNADRAGAS</sequence>
<comment type="caution">
    <text evidence="1">The sequence shown here is derived from an EMBL/GenBank/DDBJ whole genome shotgun (WGS) entry which is preliminary data.</text>
</comment>
<accession>A0A401YJ75</accession>
<dbReference type="AlphaFoldDB" id="A0A401YJ75"/>
<organism evidence="1 2">
    <name type="scientific">Embleya hyalina</name>
    <dbReference type="NCBI Taxonomy" id="516124"/>
    <lineage>
        <taxon>Bacteria</taxon>
        <taxon>Bacillati</taxon>
        <taxon>Actinomycetota</taxon>
        <taxon>Actinomycetes</taxon>
        <taxon>Kitasatosporales</taxon>
        <taxon>Streptomycetaceae</taxon>
        <taxon>Embleya</taxon>
    </lineage>
</organism>
<evidence type="ECO:0000313" key="2">
    <source>
        <dbReference type="Proteomes" id="UP000286931"/>
    </source>
</evidence>
<protein>
    <submittedName>
        <fullName evidence="1">Uncharacterized protein</fullName>
    </submittedName>
</protein>
<dbReference type="Proteomes" id="UP000286931">
    <property type="component" value="Unassembled WGS sequence"/>
</dbReference>
<name>A0A401YJ75_9ACTN</name>